<evidence type="ECO:0000259" key="2">
    <source>
        <dbReference type="Pfam" id="PF25597"/>
    </source>
</evidence>
<accession>A0A9J5ZPM8</accession>
<protein>
    <recommendedName>
        <fullName evidence="2">Retroviral polymerase SH3-like domain-containing protein</fullName>
    </recommendedName>
</protein>
<dbReference type="OrthoDB" id="1303529at2759"/>
<feature type="region of interest" description="Disordered" evidence="1">
    <location>
        <begin position="271"/>
        <end position="312"/>
    </location>
</feature>
<name>A0A9J5ZPM8_SOLCO</name>
<gene>
    <name evidence="3" type="ORF">H5410_013973</name>
</gene>
<dbReference type="EMBL" id="JACXVP010000003">
    <property type="protein sequence ID" value="KAG5614149.1"/>
    <property type="molecule type" value="Genomic_DNA"/>
</dbReference>
<feature type="domain" description="Retroviral polymerase SH3-like" evidence="2">
    <location>
        <begin position="166"/>
        <end position="214"/>
    </location>
</feature>
<dbReference type="AlphaFoldDB" id="A0A9J5ZPM8"/>
<evidence type="ECO:0000256" key="1">
    <source>
        <dbReference type="SAM" id="MobiDB-lite"/>
    </source>
</evidence>
<dbReference type="PANTHER" id="PTHR46238">
    <property type="entry name" value="REVERSE TRANSCRIPTASE DOMAIN-CONTAINING PROTEIN"/>
    <property type="match status" value="1"/>
</dbReference>
<organism evidence="3 4">
    <name type="scientific">Solanum commersonii</name>
    <name type="common">Commerson's wild potato</name>
    <name type="synonym">Commerson's nightshade</name>
    <dbReference type="NCBI Taxonomy" id="4109"/>
    <lineage>
        <taxon>Eukaryota</taxon>
        <taxon>Viridiplantae</taxon>
        <taxon>Streptophyta</taxon>
        <taxon>Embryophyta</taxon>
        <taxon>Tracheophyta</taxon>
        <taxon>Spermatophyta</taxon>
        <taxon>Magnoliopsida</taxon>
        <taxon>eudicotyledons</taxon>
        <taxon>Gunneridae</taxon>
        <taxon>Pentapetalae</taxon>
        <taxon>asterids</taxon>
        <taxon>lamiids</taxon>
        <taxon>Solanales</taxon>
        <taxon>Solanaceae</taxon>
        <taxon>Solanoideae</taxon>
        <taxon>Solaneae</taxon>
        <taxon>Solanum</taxon>
    </lineage>
</organism>
<dbReference type="PANTHER" id="PTHR46238:SF8">
    <property type="entry name" value="ENDONUCLEASE_EXONUCLEASE_PHOSPHATASE DOMAIN-CONTAINING PROTEIN"/>
    <property type="match status" value="1"/>
</dbReference>
<sequence length="568" mass="64199">MDDDVTHHICDGKVPPKLNKFYKAMVRLTMVYGAGCWLVTNSHAQKMKVSEMRILRRDKIRNEDIWDKVGVASVVDKMREPRLRWFGHVKRRNVDVPVRRCGRLAMAGVSRAKAIVDKLAAAGTPLSPDEFNAIQQQLLSVLHHVSPFEKLHGTSPDYEFLRVFGCTVYPLLRPYNQHKFSYKTVACVFLEYAKDHHRYVCFNPHDNKIYLSRHEKKLSDSSILGTLLEQFNSTTWLTLIASIPQPDAIIPSSSTLSHNFVDSSNNNNSSLSFSSSSASQDNINSPSEQQLNVLPTPTEQSQPPGCTHPMVLRQNPKKKKTLAFMSVLDGKVLPQLLFQNQHARCYRKALKVPLCRKAMSSQALLLTPRSLSNTKTVIFFISASTPMILSSQGVTPMHKNTFRIFSPLLTWKMPHLSSLLWLLASTCNLQLEEGELLVDLKIYMKIVGALQYARLTHPDLASAVNKLRKKNSAPTTTHWTACKSVLRCVKATLHQGLFIASHPAPNFKPFVMLIGKATQMIGDPRDAQSLIKAEYRSVTNTAEKKYWRKVNSQDMVHLELTENITLDR</sequence>
<proteinExistence type="predicted"/>
<keyword evidence="4" id="KW-1185">Reference proteome</keyword>
<dbReference type="InterPro" id="IPR057670">
    <property type="entry name" value="SH3_retrovirus"/>
</dbReference>
<dbReference type="Proteomes" id="UP000824120">
    <property type="component" value="Chromosome 3"/>
</dbReference>
<evidence type="ECO:0000313" key="3">
    <source>
        <dbReference type="EMBL" id="KAG5614149.1"/>
    </source>
</evidence>
<reference evidence="3 4" key="1">
    <citation type="submission" date="2020-09" db="EMBL/GenBank/DDBJ databases">
        <title>De no assembly of potato wild relative species, Solanum commersonii.</title>
        <authorList>
            <person name="Cho K."/>
        </authorList>
    </citation>
    <scope>NUCLEOTIDE SEQUENCE [LARGE SCALE GENOMIC DNA]</scope>
    <source>
        <strain evidence="3">LZ3.2</strain>
        <tissue evidence="3">Leaf</tissue>
    </source>
</reference>
<dbReference type="Pfam" id="PF25597">
    <property type="entry name" value="SH3_retrovirus"/>
    <property type="match status" value="1"/>
</dbReference>
<feature type="compositionally biased region" description="Polar residues" evidence="1">
    <location>
        <begin position="288"/>
        <end position="304"/>
    </location>
</feature>
<comment type="caution">
    <text evidence="3">The sequence shown here is derived from an EMBL/GenBank/DDBJ whole genome shotgun (WGS) entry which is preliminary data.</text>
</comment>
<feature type="compositionally biased region" description="Low complexity" evidence="1">
    <location>
        <begin position="271"/>
        <end position="287"/>
    </location>
</feature>
<evidence type="ECO:0000313" key="4">
    <source>
        <dbReference type="Proteomes" id="UP000824120"/>
    </source>
</evidence>